<evidence type="ECO:0000313" key="1">
    <source>
        <dbReference type="EMBL" id="SIR56291.1"/>
    </source>
</evidence>
<protein>
    <recommendedName>
        <fullName evidence="3">Transcriptional regulator</fullName>
    </recommendedName>
</protein>
<accession>A0A8G2CP60</accession>
<dbReference type="Proteomes" id="UP000186308">
    <property type="component" value="Unassembled WGS sequence"/>
</dbReference>
<gene>
    <name evidence="1" type="ORF">SAMN05421828_1564</name>
</gene>
<name>A0A8G2CP60_ACIRU</name>
<dbReference type="AlphaFoldDB" id="A0A8G2CP60"/>
<dbReference type="RefSeq" id="WP_029314184.1">
    <property type="nucleotide sequence ID" value="NZ_FTNE01000056.1"/>
</dbReference>
<proteinExistence type="predicted"/>
<dbReference type="Pfam" id="PF13711">
    <property type="entry name" value="DUF4160"/>
    <property type="match status" value="1"/>
</dbReference>
<dbReference type="InterPro" id="IPR025427">
    <property type="entry name" value="DUF4160"/>
</dbReference>
<reference evidence="1 2" key="1">
    <citation type="submission" date="2017-01" db="EMBL/GenBank/DDBJ databases">
        <authorList>
            <person name="Varghese N."/>
            <person name="Submissions S."/>
        </authorList>
    </citation>
    <scope>NUCLEOTIDE SEQUENCE [LARGE SCALE GENOMIC DNA]</scope>
    <source>
        <strain evidence="1 2">ATCC 35905</strain>
    </source>
</reference>
<dbReference type="OrthoDB" id="122670at2"/>
<comment type="caution">
    <text evidence="1">The sequence shown here is derived from an EMBL/GenBank/DDBJ whole genome shotgun (WGS) entry which is preliminary data.</text>
</comment>
<organism evidence="1 2">
    <name type="scientific">Acidiphilium rubrum</name>
    <dbReference type="NCBI Taxonomy" id="526"/>
    <lineage>
        <taxon>Bacteria</taxon>
        <taxon>Pseudomonadati</taxon>
        <taxon>Pseudomonadota</taxon>
        <taxon>Alphaproteobacteria</taxon>
        <taxon>Acetobacterales</taxon>
        <taxon>Acidocellaceae</taxon>
        <taxon>Acidiphilium</taxon>
    </lineage>
</organism>
<sequence>MPTISLFYGVLIQMFWHDHPPPHFHARYAGFKAQIDIQTLDIIEGHLPRTALALVREWGEQHRAELMENWTLCAQNQSPQKISPLP</sequence>
<evidence type="ECO:0008006" key="3">
    <source>
        <dbReference type="Google" id="ProtNLM"/>
    </source>
</evidence>
<dbReference type="EMBL" id="FTNE01000056">
    <property type="protein sequence ID" value="SIR56291.1"/>
    <property type="molecule type" value="Genomic_DNA"/>
</dbReference>
<evidence type="ECO:0000313" key="2">
    <source>
        <dbReference type="Proteomes" id="UP000186308"/>
    </source>
</evidence>
<keyword evidence="2" id="KW-1185">Reference proteome</keyword>